<gene>
    <name evidence="11" type="ordered locus">Desdi_1175</name>
</gene>
<evidence type="ECO:0000256" key="8">
    <source>
        <dbReference type="ARBA" id="ARBA00022840"/>
    </source>
</evidence>
<dbReference type="EMBL" id="CP003344">
    <property type="protein sequence ID" value="AGA68688.1"/>
    <property type="molecule type" value="Genomic_DNA"/>
</dbReference>
<dbReference type="AlphaFoldDB" id="L0F6V5"/>
<evidence type="ECO:0000256" key="1">
    <source>
        <dbReference type="ARBA" id="ARBA00004496"/>
    </source>
</evidence>
<dbReference type="InterPro" id="IPR003442">
    <property type="entry name" value="T6A_TsaE"/>
</dbReference>
<protein>
    <recommendedName>
        <fullName evidence="3">tRNA threonylcarbamoyladenosine biosynthesis protein TsaE</fullName>
    </recommendedName>
    <alternativeName>
        <fullName evidence="10">t(6)A37 threonylcarbamoyladenosine biosynthesis protein TsaE</fullName>
    </alternativeName>
</protein>
<dbReference type="Proteomes" id="UP000010797">
    <property type="component" value="Chromosome"/>
</dbReference>
<dbReference type="Pfam" id="PF02367">
    <property type="entry name" value="TsaE"/>
    <property type="match status" value="1"/>
</dbReference>
<comment type="similarity">
    <text evidence="2">Belongs to the TsaE family.</text>
</comment>
<proteinExistence type="inferred from homology"/>
<evidence type="ECO:0000256" key="9">
    <source>
        <dbReference type="ARBA" id="ARBA00022842"/>
    </source>
</evidence>
<dbReference type="PANTHER" id="PTHR33540:SF2">
    <property type="entry name" value="TRNA THREONYLCARBAMOYLADENOSINE BIOSYNTHESIS PROTEIN TSAE"/>
    <property type="match status" value="1"/>
</dbReference>
<keyword evidence="6" id="KW-0479">Metal-binding</keyword>
<keyword evidence="8" id="KW-0067">ATP-binding</keyword>
<reference evidence="12" key="1">
    <citation type="submission" date="2012-02" db="EMBL/GenBank/DDBJ databases">
        <title>Complete sequence of Desulfitobacterium dichloroeliminans LMG P-21439.</title>
        <authorList>
            <person name="Lucas S."/>
            <person name="Han J."/>
            <person name="Lapidus A."/>
            <person name="Cheng J.-F."/>
            <person name="Goodwin L."/>
            <person name="Pitluck S."/>
            <person name="Peters L."/>
            <person name="Ovchinnikova G."/>
            <person name="Teshima H."/>
            <person name="Detter J.C."/>
            <person name="Han C."/>
            <person name="Tapia R."/>
            <person name="Land M."/>
            <person name="Hauser L."/>
            <person name="Kyrpides N."/>
            <person name="Ivanova N."/>
            <person name="Pagani I."/>
            <person name="Kruse T."/>
            <person name="de Vos W.M."/>
            <person name="Boon N."/>
            <person name="Smidt H."/>
            <person name="Woyke T."/>
        </authorList>
    </citation>
    <scope>NUCLEOTIDE SEQUENCE [LARGE SCALE GENOMIC DNA]</scope>
    <source>
        <strain evidence="12">LMG P-21439 / DCA1</strain>
    </source>
</reference>
<dbReference type="RefSeq" id="WP_015261684.1">
    <property type="nucleotide sequence ID" value="NC_019903.1"/>
</dbReference>
<evidence type="ECO:0000256" key="5">
    <source>
        <dbReference type="ARBA" id="ARBA00022694"/>
    </source>
</evidence>
<keyword evidence="4" id="KW-0963">Cytoplasm</keyword>
<keyword evidence="9" id="KW-0460">Magnesium</keyword>
<dbReference type="OrthoDB" id="9815896at2"/>
<evidence type="ECO:0000256" key="7">
    <source>
        <dbReference type="ARBA" id="ARBA00022741"/>
    </source>
</evidence>
<dbReference type="KEGG" id="ddl:Desdi_1175"/>
<dbReference type="GO" id="GO:0005524">
    <property type="term" value="F:ATP binding"/>
    <property type="evidence" value="ECO:0007669"/>
    <property type="project" value="UniProtKB-KW"/>
</dbReference>
<keyword evidence="7" id="KW-0547">Nucleotide-binding</keyword>
<evidence type="ECO:0000256" key="10">
    <source>
        <dbReference type="ARBA" id="ARBA00032441"/>
    </source>
</evidence>
<dbReference type="Gene3D" id="3.40.50.300">
    <property type="entry name" value="P-loop containing nucleotide triphosphate hydrolases"/>
    <property type="match status" value="1"/>
</dbReference>
<comment type="subcellular location">
    <subcellularLocation>
        <location evidence="1">Cytoplasm</location>
    </subcellularLocation>
</comment>
<dbReference type="NCBIfam" id="TIGR00150">
    <property type="entry name" value="T6A_YjeE"/>
    <property type="match status" value="1"/>
</dbReference>
<evidence type="ECO:0000256" key="6">
    <source>
        <dbReference type="ARBA" id="ARBA00022723"/>
    </source>
</evidence>
<evidence type="ECO:0000256" key="2">
    <source>
        <dbReference type="ARBA" id="ARBA00007599"/>
    </source>
</evidence>
<dbReference type="STRING" id="871963.Desdi_1175"/>
<evidence type="ECO:0000313" key="12">
    <source>
        <dbReference type="Proteomes" id="UP000010797"/>
    </source>
</evidence>
<dbReference type="InterPro" id="IPR027417">
    <property type="entry name" value="P-loop_NTPase"/>
</dbReference>
<organism evidence="11 12">
    <name type="scientific">Desulfitobacterium dichloroeliminans (strain LMG P-21439 / DCA1)</name>
    <dbReference type="NCBI Taxonomy" id="871963"/>
    <lineage>
        <taxon>Bacteria</taxon>
        <taxon>Bacillati</taxon>
        <taxon>Bacillota</taxon>
        <taxon>Clostridia</taxon>
        <taxon>Eubacteriales</taxon>
        <taxon>Desulfitobacteriaceae</taxon>
        <taxon>Desulfitobacterium</taxon>
    </lineage>
</organism>
<sequence>MNLVVQSLNAENTHFLGVKLGKLLQGGDVICLMGDLGAGKTALAKGIGSALAIQEPMTSPTFTFQNEYAGVAHSQPIRLIHMDLYRLRYPEEVEIIGVEDAFQEDAICLIEWPEIAADILPKDCLEIRIEGSGEEPRNISFRSNTDDWERRLKEFEEVS</sequence>
<dbReference type="eggNOG" id="COG0802">
    <property type="taxonomic scope" value="Bacteria"/>
</dbReference>
<dbReference type="GO" id="GO:0002949">
    <property type="term" value="P:tRNA threonylcarbamoyladenosine modification"/>
    <property type="evidence" value="ECO:0007669"/>
    <property type="project" value="InterPro"/>
</dbReference>
<accession>L0F6V5</accession>
<dbReference type="HOGENOM" id="CLU_087829_3_0_9"/>
<dbReference type="SUPFAM" id="SSF52540">
    <property type="entry name" value="P-loop containing nucleoside triphosphate hydrolases"/>
    <property type="match status" value="1"/>
</dbReference>
<dbReference type="PANTHER" id="PTHR33540">
    <property type="entry name" value="TRNA THREONYLCARBAMOYLADENOSINE BIOSYNTHESIS PROTEIN TSAE"/>
    <property type="match status" value="1"/>
</dbReference>
<dbReference type="GO" id="GO:0005737">
    <property type="term" value="C:cytoplasm"/>
    <property type="evidence" value="ECO:0007669"/>
    <property type="project" value="UniProtKB-SubCell"/>
</dbReference>
<evidence type="ECO:0000313" key="11">
    <source>
        <dbReference type="EMBL" id="AGA68688.1"/>
    </source>
</evidence>
<evidence type="ECO:0000256" key="4">
    <source>
        <dbReference type="ARBA" id="ARBA00022490"/>
    </source>
</evidence>
<keyword evidence="5" id="KW-0819">tRNA processing</keyword>
<evidence type="ECO:0000256" key="3">
    <source>
        <dbReference type="ARBA" id="ARBA00019010"/>
    </source>
</evidence>
<name>L0F6V5_DESDL</name>
<dbReference type="GO" id="GO:0046872">
    <property type="term" value="F:metal ion binding"/>
    <property type="evidence" value="ECO:0007669"/>
    <property type="project" value="UniProtKB-KW"/>
</dbReference>
<keyword evidence="12" id="KW-1185">Reference proteome</keyword>